<reference evidence="2" key="1">
    <citation type="journal article" date="2019" name="Int. J. Syst. Evol. Microbiol.">
        <title>The Global Catalogue of Microorganisms (GCM) 10K type strain sequencing project: providing services to taxonomists for standard genome sequencing and annotation.</title>
        <authorList>
            <consortium name="The Broad Institute Genomics Platform"/>
            <consortium name="The Broad Institute Genome Sequencing Center for Infectious Disease"/>
            <person name="Wu L."/>
            <person name="Ma J."/>
        </authorList>
    </citation>
    <scope>NUCLEOTIDE SEQUENCE [LARGE SCALE GENOMIC DNA]</scope>
    <source>
        <strain evidence="2">CCM 8725</strain>
    </source>
</reference>
<dbReference type="Gene3D" id="2.160.20.80">
    <property type="entry name" value="E3 ubiquitin-protein ligase SopA"/>
    <property type="match status" value="1"/>
</dbReference>
<proteinExistence type="predicted"/>
<gene>
    <name evidence="1" type="ORF">ACFSX3_08600</name>
</gene>
<dbReference type="PANTHER" id="PTHR14136:SF17">
    <property type="entry name" value="BTB_POZ DOMAIN-CONTAINING PROTEIN KCTD9"/>
    <property type="match status" value="1"/>
</dbReference>
<dbReference type="InterPro" id="IPR051082">
    <property type="entry name" value="Pentapeptide-BTB/POZ_domain"/>
</dbReference>
<evidence type="ECO:0000313" key="1">
    <source>
        <dbReference type="EMBL" id="MFD2409925.1"/>
    </source>
</evidence>
<dbReference type="Pfam" id="PF13599">
    <property type="entry name" value="Pentapeptide_4"/>
    <property type="match status" value="1"/>
</dbReference>
<dbReference type="SUPFAM" id="SSF141571">
    <property type="entry name" value="Pentapeptide repeat-like"/>
    <property type="match status" value="1"/>
</dbReference>
<dbReference type="Proteomes" id="UP001597448">
    <property type="component" value="Unassembled WGS sequence"/>
</dbReference>
<dbReference type="RefSeq" id="WP_209987016.1">
    <property type="nucleotide sequence ID" value="NZ_JBHSVQ010000001.1"/>
</dbReference>
<sequence length="208" mass="23732">MNKKFLLARWQDDQLSEVNRRLAAIAGKHNLHQQDRSFPPSPYGQTEARLKDYRGVTLTESIQYLTLQDIDFSYSRFEDSASLNTSTFTNCCLDEVRLDKRFVTHTFNHCSFRGAKLNGARMSKAFHDCDFTGCNLSKVIANDVSFIRCRFDGANFRSALMLYCRFEECSFDGALFQDGSIAGSRFAGEACLLPEWGNTVLDHVKFQE</sequence>
<accession>A0ABW5F5V9</accession>
<dbReference type="PANTHER" id="PTHR14136">
    <property type="entry name" value="BTB_POZ DOMAIN-CONTAINING PROTEIN KCTD9"/>
    <property type="match status" value="1"/>
</dbReference>
<dbReference type="EMBL" id="JBHUKY010000019">
    <property type="protein sequence ID" value="MFD2409925.1"/>
    <property type="molecule type" value="Genomic_DNA"/>
</dbReference>
<dbReference type="InterPro" id="IPR001646">
    <property type="entry name" value="5peptide_repeat"/>
</dbReference>
<evidence type="ECO:0000313" key="2">
    <source>
        <dbReference type="Proteomes" id="UP001597448"/>
    </source>
</evidence>
<protein>
    <submittedName>
        <fullName evidence="1">Pentapeptide repeat-containing protein</fullName>
    </submittedName>
</protein>
<comment type="caution">
    <text evidence="1">The sequence shown here is derived from an EMBL/GenBank/DDBJ whole genome shotgun (WGS) entry which is preliminary data.</text>
</comment>
<organism evidence="1 2">
    <name type="scientific">Paenibacillus rhizoplanae</name>
    <dbReference type="NCBI Taxonomy" id="1917181"/>
    <lineage>
        <taxon>Bacteria</taxon>
        <taxon>Bacillati</taxon>
        <taxon>Bacillota</taxon>
        <taxon>Bacilli</taxon>
        <taxon>Bacillales</taxon>
        <taxon>Paenibacillaceae</taxon>
        <taxon>Paenibacillus</taxon>
    </lineage>
</organism>
<keyword evidence="2" id="KW-1185">Reference proteome</keyword>
<name>A0ABW5F5V9_9BACL</name>